<name>A0A6A6RSX2_9PLEO</name>
<accession>A0A6A6RSX2</accession>
<protein>
    <submittedName>
        <fullName evidence="3">Uncharacterized protein</fullName>
    </submittedName>
</protein>
<keyword evidence="4" id="KW-1185">Reference proteome</keyword>
<dbReference type="InterPro" id="IPR044053">
    <property type="entry name" value="AsaB-like"/>
</dbReference>
<dbReference type="OrthoDB" id="412788at2759"/>
<comment type="similarity">
    <text evidence="2">Belongs to the asaB hydroxylase/desaturase family.</text>
</comment>
<dbReference type="Proteomes" id="UP000799753">
    <property type="component" value="Unassembled WGS sequence"/>
</dbReference>
<dbReference type="AlphaFoldDB" id="A0A6A6RSX2"/>
<dbReference type="EMBL" id="MU006795">
    <property type="protein sequence ID" value="KAF2637124.1"/>
    <property type="molecule type" value="Genomic_DNA"/>
</dbReference>
<reference evidence="3" key="1">
    <citation type="journal article" date="2020" name="Stud. Mycol.">
        <title>101 Dothideomycetes genomes: a test case for predicting lifestyles and emergence of pathogens.</title>
        <authorList>
            <person name="Haridas S."/>
            <person name="Albert R."/>
            <person name="Binder M."/>
            <person name="Bloem J."/>
            <person name="Labutti K."/>
            <person name="Salamov A."/>
            <person name="Andreopoulos B."/>
            <person name="Baker S."/>
            <person name="Barry K."/>
            <person name="Bills G."/>
            <person name="Bluhm B."/>
            <person name="Cannon C."/>
            <person name="Castanera R."/>
            <person name="Culley D."/>
            <person name="Daum C."/>
            <person name="Ezra D."/>
            <person name="Gonzalez J."/>
            <person name="Henrissat B."/>
            <person name="Kuo A."/>
            <person name="Liang C."/>
            <person name="Lipzen A."/>
            <person name="Lutzoni F."/>
            <person name="Magnuson J."/>
            <person name="Mondo S."/>
            <person name="Nolan M."/>
            <person name="Ohm R."/>
            <person name="Pangilinan J."/>
            <person name="Park H.-J."/>
            <person name="Ramirez L."/>
            <person name="Alfaro M."/>
            <person name="Sun H."/>
            <person name="Tritt A."/>
            <person name="Yoshinaga Y."/>
            <person name="Zwiers L.-H."/>
            <person name="Turgeon B."/>
            <person name="Goodwin S."/>
            <person name="Spatafora J."/>
            <person name="Crous P."/>
            <person name="Grigoriev I."/>
        </authorList>
    </citation>
    <scope>NUCLEOTIDE SEQUENCE</scope>
    <source>
        <strain evidence="3">CBS 473.64</strain>
    </source>
</reference>
<organism evidence="3 4">
    <name type="scientific">Massarina eburnea CBS 473.64</name>
    <dbReference type="NCBI Taxonomy" id="1395130"/>
    <lineage>
        <taxon>Eukaryota</taxon>
        <taxon>Fungi</taxon>
        <taxon>Dikarya</taxon>
        <taxon>Ascomycota</taxon>
        <taxon>Pezizomycotina</taxon>
        <taxon>Dothideomycetes</taxon>
        <taxon>Pleosporomycetidae</taxon>
        <taxon>Pleosporales</taxon>
        <taxon>Massarineae</taxon>
        <taxon>Massarinaceae</taxon>
        <taxon>Massarina</taxon>
    </lineage>
</organism>
<gene>
    <name evidence="3" type="ORF">P280DRAFT_552563</name>
</gene>
<dbReference type="NCBIfam" id="NF041278">
    <property type="entry name" value="CmcJ_NvfI_EfuI"/>
    <property type="match status" value="1"/>
</dbReference>
<evidence type="ECO:0000313" key="3">
    <source>
        <dbReference type="EMBL" id="KAF2637124.1"/>
    </source>
</evidence>
<dbReference type="PANTHER" id="PTHR34598">
    <property type="entry name" value="BLL6449 PROTEIN"/>
    <property type="match status" value="1"/>
</dbReference>
<proteinExistence type="inferred from homology"/>
<dbReference type="PANTHER" id="PTHR34598:SF3">
    <property type="entry name" value="OXIDOREDUCTASE AN1597"/>
    <property type="match status" value="1"/>
</dbReference>
<keyword evidence="1" id="KW-0560">Oxidoreductase</keyword>
<evidence type="ECO:0000256" key="1">
    <source>
        <dbReference type="ARBA" id="ARBA00023002"/>
    </source>
</evidence>
<dbReference type="GO" id="GO:0016491">
    <property type="term" value="F:oxidoreductase activity"/>
    <property type="evidence" value="ECO:0007669"/>
    <property type="project" value="UniProtKB-KW"/>
</dbReference>
<evidence type="ECO:0000256" key="2">
    <source>
        <dbReference type="ARBA" id="ARBA00023604"/>
    </source>
</evidence>
<evidence type="ECO:0000313" key="4">
    <source>
        <dbReference type="Proteomes" id="UP000799753"/>
    </source>
</evidence>
<sequence>MTACVVRFAVPPERLERDASEYMTTEIGPTWPQESHKIILNNLNPERQTPGKAASPIRQLESKGFAILKDKSTSLGALHAQEKWNTAYLEETAQMIKNQLGADEQKAIQGLQFGTVVRPVAASAHVDQDGPNSRRMCEGAASEDVFERLARMQQLNVWRPLKGPVTCKPMAVCEGSTVSPESKSVHMGLFGTRVVVHHDAMQKWCFIKRQEPNEVFILKIYDSQVLPGDAECTPHTSVDEINGADGPQNSRESIEVRLVACYY</sequence>